<dbReference type="AlphaFoldDB" id="A0A9D1P6P9"/>
<comment type="caution">
    <text evidence="2">The sequence shown here is derived from an EMBL/GenBank/DDBJ whole genome shotgun (WGS) entry which is preliminary data.</text>
</comment>
<evidence type="ECO:0000259" key="1">
    <source>
        <dbReference type="Pfam" id="PF00582"/>
    </source>
</evidence>
<name>A0A9D1P6P9_9FIRM</name>
<dbReference type="Gene3D" id="3.40.50.620">
    <property type="entry name" value="HUPs"/>
    <property type="match status" value="1"/>
</dbReference>
<dbReference type="PANTHER" id="PTHR45569:SF1">
    <property type="entry name" value="SENSOR PROTEIN KDPD"/>
    <property type="match status" value="1"/>
</dbReference>
<evidence type="ECO:0000313" key="2">
    <source>
        <dbReference type="EMBL" id="HIV27062.1"/>
    </source>
</evidence>
<dbReference type="GO" id="GO:0005886">
    <property type="term" value="C:plasma membrane"/>
    <property type="evidence" value="ECO:0007669"/>
    <property type="project" value="TreeGrafter"/>
</dbReference>
<dbReference type="EMBL" id="DVOT01000067">
    <property type="protein sequence ID" value="HIV27062.1"/>
    <property type="molecule type" value="Genomic_DNA"/>
</dbReference>
<feature type="domain" description="UspA" evidence="1">
    <location>
        <begin position="8"/>
        <end position="105"/>
    </location>
</feature>
<dbReference type="SUPFAM" id="SSF52402">
    <property type="entry name" value="Adenine nucleotide alpha hydrolases-like"/>
    <property type="match status" value="1"/>
</dbReference>
<dbReference type="InterPro" id="IPR006016">
    <property type="entry name" value="UspA"/>
</dbReference>
<protein>
    <submittedName>
        <fullName evidence="2">Universal stress protein</fullName>
    </submittedName>
</protein>
<sequence length="132" mass="14464">MLAEEVAVLVCVTRQKTCERLIVEGARMAQELGAQLHVIHVAKVGDNLLGNPSESEALEYLYQISKDHGADMTMIRSNEVAATISAHARKVGAVAVVMGRLPRSRRMAFDVVDDVSARLSDVVIKTVYDEEK</sequence>
<dbReference type="Proteomes" id="UP000886884">
    <property type="component" value="Unassembled WGS sequence"/>
</dbReference>
<dbReference type="Pfam" id="PF00582">
    <property type="entry name" value="Usp"/>
    <property type="match status" value="1"/>
</dbReference>
<evidence type="ECO:0000313" key="3">
    <source>
        <dbReference type="Proteomes" id="UP000886884"/>
    </source>
</evidence>
<dbReference type="PANTHER" id="PTHR45569">
    <property type="entry name" value="SENSOR PROTEIN KDPD"/>
    <property type="match status" value="1"/>
</dbReference>
<reference evidence="2" key="2">
    <citation type="journal article" date="2021" name="PeerJ">
        <title>Extensive microbial diversity within the chicken gut microbiome revealed by metagenomics and culture.</title>
        <authorList>
            <person name="Gilroy R."/>
            <person name="Ravi A."/>
            <person name="Getino M."/>
            <person name="Pursley I."/>
            <person name="Horton D.L."/>
            <person name="Alikhan N.F."/>
            <person name="Baker D."/>
            <person name="Gharbi K."/>
            <person name="Hall N."/>
            <person name="Watson M."/>
            <person name="Adriaenssens E.M."/>
            <person name="Foster-Nyarko E."/>
            <person name="Jarju S."/>
            <person name="Secka A."/>
            <person name="Antonio M."/>
            <person name="Oren A."/>
            <person name="Chaudhuri R.R."/>
            <person name="La Ragione R."/>
            <person name="Hildebrand F."/>
            <person name="Pallen M.J."/>
        </authorList>
    </citation>
    <scope>NUCLEOTIDE SEQUENCE</scope>
    <source>
        <strain evidence="2">CHK183-6373</strain>
    </source>
</reference>
<dbReference type="InterPro" id="IPR052023">
    <property type="entry name" value="Histidine_kinase_KdpD"/>
</dbReference>
<dbReference type="GO" id="GO:0000155">
    <property type="term" value="F:phosphorelay sensor kinase activity"/>
    <property type="evidence" value="ECO:0007669"/>
    <property type="project" value="TreeGrafter"/>
</dbReference>
<dbReference type="InterPro" id="IPR014729">
    <property type="entry name" value="Rossmann-like_a/b/a_fold"/>
</dbReference>
<gene>
    <name evidence="2" type="ORF">IAA64_03760</name>
</gene>
<accession>A0A9D1P6P9</accession>
<proteinExistence type="predicted"/>
<reference evidence="2" key="1">
    <citation type="submission" date="2020-10" db="EMBL/GenBank/DDBJ databases">
        <authorList>
            <person name="Gilroy R."/>
        </authorList>
    </citation>
    <scope>NUCLEOTIDE SEQUENCE</scope>
    <source>
        <strain evidence="2">CHK183-6373</strain>
    </source>
</reference>
<organism evidence="2 3">
    <name type="scientific">Candidatus Ornithocaccomicrobium faecavium</name>
    <dbReference type="NCBI Taxonomy" id="2840890"/>
    <lineage>
        <taxon>Bacteria</taxon>
        <taxon>Bacillati</taxon>
        <taxon>Bacillota</taxon>
        <taxon>Clostridia</taxon>
        <taxon>Candidatus Ornithocaccomicrobium</taxon>
    </lineage>
</organism>